<keyword evidence="2" id="KW-1185">Reference proteome</keyword>
<accession>A0ABU2DKJ2</accession>
<evidence type="ECO:0000313" key="2">
    <source>
        <dbReference type="Proteomes" id="UP001264156"/>
    </source>
</evidence>
<sequence length="84" mass="9198">MLINNASVGLRGHLPVDAFDWALQVNLKIPFLDPASPARPARSWAHCQRVLHEHLQRISGNTRIPAGPATKVPAMWTIAILNTG</sequence>
<proteinExistence type="predicted"/>
<organism evidence="1 2">
    <name type="scientific">Achromobacter aegrifaciens</name>
    <dbReference type="NCBI Taxonomy" id="1287736"/>
    <lineage>
        <taxon>Bacteria</taxon>
        <taxon>Pseudomonadati</taxon>
        <taxon>Pseudomonadota</taxon>
        <taxon>Betaproteobacteria</taxon>
        <taxon>Burkholderiales</taxon>
        <taxon>Alcaligenaceae</taxon>
        <taxon>Achromobacter</taxon>
    </lineage>
</organism>
<evidence type="ECO:0008006" key="3">
    <source>
        <dbReference type="Google" id="ProtNLM"/>
    </source>
</evidence>
<dbReference type="Proteomes" id="UP001264156">
    <property type="component" value="Unassembled WGS sequence"/>
</dbReference>
<gene>
    <name evidence="1" type="ORF">RIU57_25255</name>
</gene>
<name>A0ABU2DKJ2_ACHAE</name>
<reference evidence="2" key="1">
    <citation type="submission" date="2023-07" db="EMBL/GenBank/DDBJ databases">
        <title>Glyphosate-induced phosphonatase operons in soil bacteria of genus Achromobacter.</title>
        <authorList>
            <person name="Epiktetov D.O."/>
            <person name="Sviridov A.V."/>
            <person name="Tarlachkov S.V."/>
            <person name="Shushkova T.V."/>
            <person name="Toropygin I.Y."/>
            <person name="Leontievsky A."/>
        </authorList>
    </citation>
    <scope>NUCLEOTIDE SEQUENCE [LARGE SCALE GENOMIC DNA]</scope>
    <source>
        <strain evidence="2">Kg 16</strain>
    </source>
</reference>
<dbReference type="RefSeq" id="WP_175213306.1">
    <property type="nucleotide sequence ID" value="NZ_CADIKO010000002.1"/>
</dbReference>
<comment type="caution">
    <text evidence="1">The sequence shown here is derived from an EMBL/GenBank/DDBJ whole genome shotgun (WGS) entry which is preliminary data.</text>
</comment>
<dbReference type="EMBL" id="JAVKVN010000011">
    <property type="protein sequence ID" value="MDR7948452.1"/>
    <property type="molecule type" value="Genomic_DNA"/>
</dbReference>
<protein>
    <recommendedName>
        <fullName evidence="3">Short chain dehydrogenase</fullName>
    </recommendedName>
</protein>
<dbReference type="GeneID" id="84696044"/>
<evidence type="ECO:0000313" key="1">
    <source>
        <dbReference type="EMBL" id="MDR7948452.1"/>
    </source>
</evidence>